<dbReference type="AlphaFoldDB" id="A0A4R0Z287"/>
<keyword evidence="2" id="KW-1185">Reference proteome</keyword>
<comment type="caution">
    <text evidence="1">The sequence shown here is derived from an EMBL/GenBank/DDBJ whole genome shotgun (WGS) entry which is preliminary data.</text>
</comment>
<dbReference type="EMBL" id="SJTG01000001">
    <property type="protein sequence ID" value="TCI13744.1"/>
    <property type="molecule type" value="Genomic_DNA"/>
</dbReference>
<proteinExistence type="predicted"/>
<reference evidence="1 2" key="1">
    <citation type="submission" date="2019-02" db="EMBL/GenBank/DDBJ databases">
        <title>Dyella amyloliquefaciens sp. nov., isolated from forest soil.</title>
        <authorList>
            <person name="Gao Z.-H."/>
            <person name="Qiu L.-H."/>
        </authorList>
    </citation>
    <scope>NUCLEOTIDE SEQUENCE [LARGE SCALE GENOMIC DNA]</scope>
    <source>
        <strain evidence="1 2">KACC 12747</strain>
    </source>
</reference>
<gene>
    <name evidence="1" type="ORF">EZM97_00750</name>
</gene>
<dbReference type="Proteomes" id="UP000291822">
    <property type="component" value="Unassembled WGS sequence"/>
</dbReference>
<name>A0A4R0Z287_9GAMM</name>
<evidence type="ECO:0000313" key="1">
    <source>
        <dbReference type="EMBL" id="TCI13744.1"/>
    </source>
</evidence>
<accession>A0A4R0Z287</accession>
<organism evidence="1 2">
    <name type="scientific">Dyella soli</name>
    <dbReference type="NCBI Taxonomy" id="522319"/>
    <lineage>
        <taxon>Bacteria</taxon>
        <taxon>Pseudomonadati</taxon>
        <taxon>Pseudomonadota</taxon>
        <taxon>Gammaproteobacteria</taxon>
        <taxon>Lysobacterales</taxon>
        <taxon>Rhodanobacteraceae</taxon>
        <taxon>Dyella</taxon>
    </lineage>
</organism>
<evidence type="ECO:0000313" key="2">
    <source>
        <dbReference type="Proteomes" id="UP000291822"/>
    </source>
</evidence>
<dbReference type="InterPro" id="IPR035242">
    <property type="entry name" value="DUF5329"/>
</dbReference>
<dbReference type="Pfam" id="PF17263">
    <property type="entry name" value="DUF5329"/>
    <property type="match status" value="1"/>
</dbReference>
<protein>
    <submittedName>
        <fullName evidence="1">Uncharacterized protein</fullName>
    </submittedName>
</protein>
<sequence length="89" mass="10345">MLDFVASSHCTFIRNGSEYTAADARKHMQRKLDYLSRRDMIDTTEDFIERAASESSFSGKPYKVRCDGREQLSGDWLRDELQVLRQVAH</sequence>